<comment type="similarity">
    <text evidence="7">Belongs to the protein kinase superfamily. Ser/Thr protein kinase family. MAP kinase subfamily.</text>
</comment>
<comment type="activity regulation">
    <text evidence="7">Activated by threonine and tyrosine phosphorylation.</text>
</comment>
<dbReference type="InterPro" id="IPR000719">
    <property type="entry name" value="Prot_kinase_dom"/>
</dbReference>
<dbReference type="PROSITE" id="PS00108">
    <property type="entry name" value="PROTEIN_KINASE_ST"/>
    <property type="match status" value="1"/>
</dbReference>
<feature type="compositionally biased region" description="Basic and acidic residues" evidence="8">
    <location>
        <begin position="73"/>
        <end position="82"/>
    </location>
</feature>
<feature type="compositionally biased region" description="Polar residues" evidence="8">
    <location>
        <begin position="1"/>
        <end position="34"/>
    </location>
</feature>
<gene>
    <name evidence="10" type="ORF">IV203_020592</name>
</gene>
<evidence type="ECO:0000259" key="9">
    <source>
        <dbReference type="PROSITE" id="PS50011"/>
    </source>
</evidence>
<feature type="compositionally biased region" description="Polar residues" evidence="8">
    <location>
        <begin position="225"/>
        <end position="244"/>
    </location>
</feature>
<dbReference type="SMART" id="SM00220">
    <property type="entry name" value="S_TKc"/>
    <property type="match status" value="1"/>
</dbReference>
<keyword evidence="2 7" id="KW-0808">Transferase</keyword>
<name>A0A9K3KGP3_9STRA</name>
<keyword evidence="1 7" id="KW-0723">Serine/threonine-protein kinase</keyword>
<comment type="cofactor">
    <cofactor evidence="7">
        <name>Mg(2+)</name>
        <dbReference type="ChEBI" id="CHEBI:18420"/>
    </cofactor>
</comment>
<feature type="domain" description="Protein kinase" evidence="9">
    <location>
        <begin position="428"/>
        <end position="783"/>
    </location>
</feature>
<feature type="compositionally biased region" description="Low complexity" evidence="8">
    <location>
        <begin position="356"/>
        <end position="366"/>
    </location>
</feature>
<accession>A0A9K3KGP3</accession>
<dbReference type="OrthoDB" id="192887at2759"/>
<keyword evidence="7" id="KW-0460">Magnesium</keyword>
<feature type="compositionally biased region" description="Polar residues" evidence="8">
    <location>
        <begin position="110"/>
        <end position="136"/>
    </location>
</feature>
<dbReference type="GO" id="GO:0005524">
    <property type="term" value="F:ATP binding"/>
    <property type="evidence" value="ECO:0007669"/>
    <property type="project" value="UniProtKB-UniRule"/>
</dbReference>
<comment type="caution">
    <text evidence="10">The sequence shown here is derived from an EMBL/GenBank/DDBJ whole genome shotgun (WGS) entry which is preliminary data.</text>
</comment>
<organism evidence="10 11">
    <name type="scientific">Nitzschia inconspicua</name>
    <dbReference type="NCBI Taxonomy" id="303405"/>
    <lineage>
        <taxon>Eukaryota</taxon>
        <taxon>Sar</taxon>
        <taxon>Stramenopiles</taxon>
        <taxon>Ochrophyta</taxon>
        <taxon>Bacillariophyta</taxon>
        <taxon>Bacillariophyceae</taxon>
        <taxon>Bacillariophycidae</taxon>
        <taxon>Bacillariales</taxon>
        <taxon>Bacillariaceae</taxon>
        <taxon>Nitzschia</taxon>
    </lineage>
</organism>
<feature type="compositionally biased region" description="Polar residues" evidence="8">
    <location>
        <begin position="83"/>
        <end position="99"/>
    </location>
</feature>
<dbReference type="CDD" id="cd07834">
    <property type="entry name" value="STKc_MAPK"/>
    <property type="match status" value="1"/>
</dbReference>
<dbReference type="InterPro" id="IPR017441">
    <property type="entry name" value="Protein_kinase_ATP_BS"/>
</dbReference>
<evidence type="ECO:0000313" key="11">
    <source>
        <dbReference type="Proteomes" id="UP000693970"/>
    </source>
</evidence>
<dbReference type="PANTHER" id="PTHR24055">
    <property type="entry name" value="MITOGEN-ACTIVATED PROTEIN KINASE"/>
    <property type="match status" value="1"/>
</dbReference>
<feature type="region of interest" description="Disordered" evidence="8">
    <location>
        <begin position="1"/>
        <end position="292"/>
    </location>
</feature>
<dbReference type="InterPro" id="IPR003527">
    <property type="entry name" value="MAP_kinase_CS"/>
</dbReference>
<dbReference type="AlphaFoldDB" id="A0A9K3KGP3"/>
<evidence type="ECO:0000256" key="2">
    <source>
        <dbReference type="ARBA" id="ARBA00022679"/>
    </source>
</evidence>
<dbReference type="EMBL" id="JAGRRH010000024">
    <property type="protein sequence ID" value="KAG7342648.1"/>
    <property type="molecule type" value="Genomic_DNA"/>
</dbReference>
<dbReference type="PROSITE" id="PS00107">
    <property type="entry name" value="PROTEIN_KINASE_ATP"/>
    <property type="match status" value="1"/>
</dbReference>
<evidence type="ECO:0000256" key="6">
    <source>
        <dbReference type="PROSITE-ProRule" id="PRU10141"/>
    </source>
</evidence>
<sequence>MESGKQSTTTTRNQSVYDSPSDIDSPQLSRNLMATNKFPASMDAASSETASYSVDDDMQTPCVDNLTSTQAFSEKRPLHDDSIQSNGESIQPDSSSFSHQPPDAKRIKQTETSASASILTSNRTGTSVSSSENTPVIRNEGSKISDVPPPPKIPKPARMARRRSSFGSDTLRVATPKRKSRPTQSSTQPHDAAVTTTPTVLHPTEEQQLLPSRSSSYDEMETPSPEATQPTPLANRTQSSSSWGTDEDYESQPKTPRAPVAAPPETSTQRQSTEGSASTSYSDLSCASSTGPTNFSRAMSPVAMYFHEGPPAPPSTPASDGAAGLNRRVIKDMGLATPLPSSASFVRNVHQLEQQHLVQQQKQQLLDDGSETPAPSRPFTNATAMPDDQKPASTTPAAAASSQTPAGVIPPRVVQSNDFTEWAVGNRYQMLRMLGQGSYGQVAQALDLHQGRSDAYVAIKRIQSPFDQQVDAIRLFRELYILRRMRGNECIIQLLDVVQPPSDDLEDFHDLYLVFEYVDTDLYKLIMSPQYLSTEHIQTFLYQMLCGLKYIHSANVIHRDLKPANILLNEDCSLKICDFGLARVVDESSVMASSKQDLLDLAEKKADSRLIDISDLPLTVAQSLPESMTLGRQLTKHVVTRWYRAPELILIQPYTTAVDIWSLGCIFAELLGMQSESVPDFEDRTPLFPGGKCYPLSGDADTEERLDQLSVIFGVIGTPSKEDLRDLGEANEYVKSLGVIQPKKLENLFPAADAAALDLLRQMLKFNPKHRCTATEALGHDFFKGIRRPEMELSMERPLESPAFLHAQEIEIDVLKRKAYEEVVWFRNNVDRFSPPSVEE</sequence>
<dbReference type="GO" id="GO:0004707">
    <property type="term" value="F:MAP kinase activity"/>
    <property type="evidence" value="ECO:0007669"/>
    <property type="project" value="UniProtKB-EC"/>
</dbReference>
<dbReference type="InterPro" id="IPR008271">
    <property type="entry name" value="Ser/Thr_kinase_AS"/>
</dbReference>
<reference evidence="10" key="1">
    <citation type="journal article" date="2021" name="Sci. Rep.">
        <title>Diploid genomic architecture of Nitzschia inconspicua, an elite biomass production diatom.</title>
        <authorList>
            <person name="Oliver A."/>
            <person name="Podell S."/>
            <person name="Pinowska A."/>
            <person name="Traller J.C."/>
            <person name="Smith S.R."/>
            <person name="McClure R."/>
            <person name="Beliaev A."/>
            <person name="Bohutskyi P."/>
            <person name="Hill E.A."/>
            <person name="Rabines A."/>
            <person name="Zheng H."/>
            <person name="Allen L.Z."/>
            <person name="Kuo A."/>
            <person name="Grigoriev I.V."/>
            <person name="Allen A.E."/>
            <person name="Hazlebeck D."/>
            <person name="Allen E.E."/>
        </authorList>
    </citation>
    <scope>NUCLEOTIDE SEQUENCE</scope>
    <source>
        <strain evidence="10">Hildebrandi</strain>
    </source>
</reference>
<feature type="compositionally biased region" description="Polar residues" evidence="8">
    <location>
        <begin position="206"/>
        <end position="217"/>
    </location>
</feature>
<reference evidence="10" key="2">
    <citation type="submission" date="2021-04" db="EMBL/GenBank/DDBJ databases">
        <authorList>
            <person name="Podell S."/>
        </authorList>
    </citation>
    <scope>NUCLEOTIDE SEQUENCE</scope>
    <source>
        <strain evidence="10">Hildebrandi</strain>
    </source>
</reference>
<dbReference type="InterPro" id="IPR050117">
    <property type="entry name" value="MAPK"/>
</dbReference>
<keyword evidence="3 6" id="KW-0547">Nucleotide-binding</keyword>
<evidence type="ECO:0000256" key="3">
    <source>
        <dbReference type="ARBA" id="ARBA00022741"/>
    </source>
</evidence>
<evidence type="ECO:0000256" key="4">
    <source>
        <dbReference type="ARBA" id="ARBA00022777"/>
    </source>
</evidence>
<feature type="compositionally biased region" description="Polar residues" evidence="8">
    <location>
        <begin position="182"/>
        <end position="199"/>
    </location>
</feature>
<evidence type="ECO:0000256" key="8">
    <source>
        <dbReference type="SAM" id="MobiDB-lite"/>
    </source>
</evidence>
<evidence type="ECO:0000256" key="5">
    <source>
        <dbReference type="ARBA" id="ARBA00022840"/>
    </source>
</evidence>
<dbReference type="Proteomes" id="UP000693970">
    <property type="component" value="Unassembled WGS sequence"/>
</dbReference>
<feature type="compositionally biased region" description="Polar residues" evidence="8">
    <location>
        <begin position="265"/>
        <end position="292"/>
    </location>
</feature>
<protein>
    <recommendedName>
        <fullName evidence="7">Mitogen-activated protein kinase</fullName>
        <ecNumber evidence="7">2.7.11.24</ecNumber>
    </recommendedName>
</protein>
<dbReference type="PROSITE" id="PS01351">
    <property type="entry name" value="MAPK"/>
    <property type="match status" value="1"/>
</dbReference>
<feature type="compositionally biased region" description="Low complexity" evidence="8">
    <location>
        <begin position="391"/>
        <end position="406"/>
    </location>
</feature>
<dbReference type="Pfam" id="PF00069">
    <property type="entry name" value="Pkinase"/>
    <property type="match status" value="2"/>
</dbReference>
<evidence type="ECO:0000313" key="10">
    <source>
        <dbReference type="EMBL" id="KAG7342648.1"/>
    </source>
</evidence>
<keyword evidence="4 7" id="KW-0418">Kinase</keyword>
<dbReference type="FunFam" id="1.10.510.10:FF:000624">
    <property type="entry name" value="Mitogen-activated protein kinase"/>
    <property type="match status" value="1"/>
</dbReference>
<proteinExistence type="inferred from homology"/>
<evidence type="ECO:0000256" key="7">
    <source>
        <dbReference type="RuleBase" id="RU361165"/>
    </source>
</evidence>
<evidence type="ECO:0000256" key="1">
    <source>
        <dbReference type="ARBA" id="ARBA00022527"/>
    </source>
</evidence>
<feature type="region of interest" description="Disordered" evidence="8">
    <location>
        <begin position="356"/>
        <end position="411"/>
    </location>
</feature>
<keyword evidence="5 6" id="KW-0067">ATP-binding</keyword>
<dbReference type="PROSITE" id="PS50011">
    <property type="entry name" value="PROTEIN_KINASE_DOM"/>
    <property type="match status" value="1"/>
</dbReference>
<dbReference type="EC" id="2.7.11.24" evidence="7"/>
<feature type="binding site" evidence="6">
    <location>
        <position position="460"/>
    </location>
    <ligand>
        <name>ATP</name>
        <dbReference type="ChEBI" id="CHEBI:30616"/>
    </ligand>
</feature>
<comment type="catalytic activity">
    <reaction evidence="7">
        <text>L-threonyl-[protein] + ATP = O-phospho-L-threonyl-[protein] + ADP + H(+)</text>
        <dbReference type="Rhea" id="RHEA:46608"/>
        <dbReference type="Rhea" id="RHEA-COMP:11060"/>
        <dbReference type="Rhea" id="RHEA-COMP:11605"/>
        <dbReference type="ChEBI" id="CHEBI:15378"/>
        <dbReference type="ChEBI" id="CHEBI:30013"/>
        <dbReference type="ChEBI" id="CHEBI:30616"/>
        <dbReference type="ChEBI" id="CHEBI:61977"/>
        <dbReference type="ChEBI" id="CHEBI:456216"/>
        <dbReference type="EC" id="2.7.11.24"/>
    </reaction>
</comment>
<keyword evidence="11" id="KW-1185">Reference proteome</keyword>